<sequence>MSSAAVSGSRRTLLTDINTHGKTANVKSFREWIKDPIIYPAEEKTQIPTEHEIAQFRKTLCHNVCVGMLSEGFHRSFAELFALLQRWEEAEQHPHKLQTLQQHLTRAETAERAGQYREAYENHLFLARFFAEPEDRWLKHHFFQLALHSARKFKMDSGKREAEANLHMGQVYLEKGQLELAQEHFEGFYHLTMGRSWQDTSGRMHHSRSCEELQRVYTLLAQRLLQDQHYADAIKMLTKAYEMAKESGDRGSEGEAAYQLGLAYQSTGDQKTAKQFFSMHLEISTTLENTDSLGRAYEAIAKSLESEGKLTEATEYLEKFAEISLNSKQDRNLEKANMCLGTILNSGKQYDGACVHFEHAYEIACNLASVPRLQKAQVCAGSARALSMMQTYHTLIVTPGRQNIKKIVSWKERREDNFSATSLVRLLIMRRRGMRTMEPFPGPPAHWLFGHVKEFRQDGHDLEKIMKWTEQYPFAFPLWFGPSLSILNIHHPSYVKTILTTTGDGLLVSTGQKWFRHRRLLTPGFHYDVLKPYVKLISDSTKVMLDKWEVYANSEESFELFKHVSLMTLDSIMKCAFSCNSNCQTDSGTNPYIQAVYDLCHLVNLRFRVFPYHSKAIFHLSPHGYKFRKATNIAQSHTAEVIRKRKEVLKIEKEQGIVKNKRYLDFLDILLSARDENQQGLSDEDIRAEVDTFMFEGHDTTASGISWIFYNLACNPEHQEKCREEILQVLDGKDMLDWEDLNKIPYTTMCIKESLRLCPPVPGISRKLTKPLTFFDGRTVPEGCTIGVSIYGIHLNATVWENPYVFDPLRFLPENSAKRSPHAFVPFSAGPRNCIGQNFAMNEMKVAVALTLRKYRLIKDPKHTPKMIPQVVLRSLNGIHIKIKLVENDS</sequence>
<keyword evidence="7" id="KW-0560">Oxidoreductase</keyword>
<dbReference type="InterPro" id="IPR036396">
    <property type="entry name" value="Cyt_P450_sf"/>
</dbReference>
<evidence type="ECO:0000256" key="1">
    <source>
        <dbReference type="ARBA" id="ARBA00004586"/>
    </source>
</evidence>
<comment type="similarity">
    <text evidence="2">Belongs to the cytochrome P450 family.</text>
</comment>
<dbReference type="Gene3D" id="1.25.40.10">
    <property type="entry name" value="Tetratricopeptide repeat domain"/>
    <property type="match status" value="2"/>
</dbReference>
<comment type="caution">
    <text evidence="16">The sequence shown here is derived from an EMBL/GenBank/DDBJ whole genome shotgun (WGS) entry which is preliminary data.</text>
</comment>
<dbReference type="GO" id="GO:0020037">
    <property type="term" value="F:heme binding"/>
    <property type="evidence" value="ECO:0007669"/>
    <property type="project" value="InterPro"/>
</dbReference>
<dbReference type="FunFam" id="1.10.630.10:FF:000005">
    <property type="entry name" value="cytochrome P450 4F22 isoform X2"/>
    <property type="match status" value="1"/>
</dbReference>
<accession>A0A3N0Y3V0</accession>
<organism evidence="16 17">
    <name type="scientific">Anabarilius grahami</name>
    <name type="common">Kanglang fish</name>
    <name type="synonym">Barilius grahami</name>
    <dbReference type="NCBI Taxonomy" id="495550"/>
    <lineage>
        <taxon>Eukaryota</taxon>
        <taxon>Metazoa</taxon>
        <taxon>Chordata</taxon>
        <taxon>Craniata</taxon>
        <taxon>Vertebrata</taxon>
        <taxon>Euteleostomi</taxon>
        <taxon>Actinopterygii</taxon>
        <taxon>Neopterygii</taxon>
        <taxon>Teleostei</taxon>
        <taxon>Ostariophysi</taxon>
        <taxon>Cypriniformes</taxon>
        <taxon>Xenocyprididae</taxon>
        <taxon>Xenocypridinae</taxon>
        <taxon>Xenocypridinae incertae sedis</taxon>
        <taxon>Anabarilius</taxon>
    </lineage>
</organism>
<dbReference type="InterPro" id="IPR001128">
    <property type="entry name" value="Cyt_P450"/>
</dbReference>
<evidence type="ECO:0000256" key="5">
    <source>
        <dbReference type="ARBA" id="ARBA00022824"/>
    </source>
</evidence>
<dbReference type="InterPro" id="IPR017972">
    <property type="entry name" value="Cyt_P450_CS"/>
</dbReference>
<dbReference type="PANTHER" id="PTHR24291">
    <property type="entry name" value="CYTOCHROME P450 FAMILY 4"/>
    <property type="match status" value="1"/>
</dbReference>
<evidence type="ECO:0000256" key="14">
    <source>
        <dbReference type="ARBA" id="ARBA00048642"/>
    </source>
</evidence>
<comment type="function">
    <text evidence="9">Catalyzes the formation of aromatic C18 estrogens from C19 androgens.</text>
</comment>
<evidence type="ECO:0000256" key="4">
    <source>
        <dbReference type="ARBA" id="ARBA00022723"/>
    </source>
</evidence>
<dbReference type="SUPFAM" id="SSF48452">
    <property type="entry name" value="TPR-like"/>
    <property type="match status" value="1"/>
</dbReference>
<dbReference type="CDD" id="cd20678">
    <property type="entry name" value="CYP4B-like"/>
    <property type="match status" value="1"/>
</dbReference>
<comment type="subcellular location">
    <subcellularLocation>
        <location evidence="1">Endoplasmic reticulum membrane</location>
    </subcellularLocation>
</comment>
<evidence type="ECO:0000256" key="7">
    <source>
        <dbReference type="ARBA" id="ARBA00023033"/>
    </source>
</evidence>
<comment type="catalytic activity">
    <reaction evidence="14">
        <text>androst-4-ene-3,17-dione + 3 reduced [NADPH--hemoprotein reductase] + 3 O2 = estrone + formate + 3 oxidized [NADPH--hemoprotein reductase] + 4 H2O + 4 H(+)</text>
        <dbReference type="Rhea" id="RHEA:38195"/>
        <dbReference type="Rhea" id="RHEA-COMP:11964"/>
        <dbReference type="Rhea" id="RHEA-COMP:11965"/>
        <dbReference type="ChEBI" id="CHEBI:15377"/>
        <dbReference type="ChEBI" id="CHEBI:15378"/>
        <dbReference type="ChEBI" id="CHEBI:15379"/>
        <dbReference type="ChEBI" id="CHEBI:15740"/>
        <dbReference type="ChEBI" id="CHEBI:16422"/>
        <dbReference type="ChEBI" id="CHEBI:17263"/>
        <dbReference type="ChEBI" id="CHEBI:57618"/>
        <dbReference type="ChEBI" id="CHEBI:58210"/>
        <dbReference type="EC" id="1.14.14.14"/>
    </reaction>
</comment>
<keyword evidence="8" id="KW-0472">Membrane</keyword>
<evidence type="ECO:0000256" key="15">
    <source>
        <dbReference type="PIRSR" id="PIRSR602401-1"/>
    </source>
</evidence>
<dbReference type="PANTHER" id="PTHR24291:SF201">
    <property type="entry name" value="CYTOCHROME P450, FAMILY 4, SUBFAMILY B, POLYPEPTIDE 7"/>
    <property type="match status" value="1"/>
</dbReference>
<dbReference type="OrthoDB" id="1470350at2759"/>
<evidence type="ECO:0000256" key="11">
    <source>
        <dbReference type="ARBA" id="ARBA00042499"/>
    </source>
</evidence>
<dbReference type="InterPro" id="IPR011990">
    <property type="entry name" value="TPR-like_helical_dom_sf"/>
</dbReference>
<dbReference type="Gene3D" id="1.10.630.10">
    <property type="entry name" value="Cytochrome P450"/>
    <property type="match status" value="1"/>
</dbReference>
<feature type="binding site" description="axial binding residue" evidence="15">
    <location>
        <position position="834"/>
    </location>
    <ligand>
        <name>heme</name>
        <dbReference type="ChEBI" id="CHEBI:30413"/>
    </ligand>
    <ligandPart>
        <name>Fe</name>
        <dbReference type="ChEBI" id="CHEBI:18248"/>
    </ligandPart>
</feature>
<keyword evidence="3 15" id="KW-0349">Heme</keyword>
<dbReference type="PRINTS" id="PR00385">
    <property type="entry name" value="P450"/>
</dbReference>
<keyword evidence="4 15" id="KW-0479">Metal-binding</keyword>
<evidence type="ECO:0000256" key="2">
    <source>
        <dbReference type="ARBA" id="ARBA00010617"/>
    </source>
</evidence>
<dbReference type="Proteomes" id="UP000281406">
    <property type="component" value="Unassembled WGS sequence"/>
</dbReference>
<evidence type="ECO:0000256" key="10">
    <source>
        <dbReference type="ARBA" id="ARBA00038885"/>
    </source>
</evidence>
<dbReference type="Pfam" id="PF00067">
    <property type="entry name" value="p450"/>
    <property type="match status" value="1"/>
</dbReference>
<dbReference type="EMBL" id="RJVU01053528">
    <property type="protein sequence ID" value="ROL32989.1"/>
    <property type="molecule type" value="Genomic_DNA"/>
</dbReference>
<keyword evidence="7" id="KW-0503">Monooxygenase</keyword>
<name>A0A3N0Y3V0_ANAGA</name>
<gene>
    <name evidence="16" type="ORF">DPX16_5884</name>
</gene>
<dbReference type="EC" id="1.14.14.14" evidence="10"/>
<dbReference type="GO" id="GO:0005506">
    <property type="term" value="F:iron ion binding"/>
    <property type="evidence" value="ECO:0007669"/>
    <property type="project" value="InterPro"/>
</dbReference>
<evidence type="ECO:0000256" key="3">
    <source>
        <dbReference type="ARBA" id="ARBA00022617"/>
    </source>
</evidence>
<keyword evidence="17" id="KW-1185">Reference proteome</keyword>
<dbReference type="InterPro" id="IPR019734">
    <property type="entry name" value="TPR_rpt"/>
</dbReference>
<dbReference type="AlphaFoldDB" id="A0A3N0Y3V0"/>
<dbReference type="GO" id="GO:0005789">
    <property type="term" value="C:endoplasmic reticulum membrane"/>
    <property type="evidence" value="ECO:0007669"/>
    <property type="project" value="UniProtKB-SubCell"/>
</dbReference>
<protein>
    <recommendedName>
        <fullName evidence="10">aromatase</fullName>
        <ecNumber evidence="10">1.14.14.14</ecNumber>
    </recommendedName>
    <alternativeName>
        <fullName evidence="12">Cytochrome P-450AROM</fullName>
    </alternativeName>
    <alternativeName>
        <fullName evidence="11">Estrogen synthase</fullName>
    </alternativeName>
</protein>
<evidence type="ECO:0000313" key="17">
    <source>
        <dbReference type="Proteomes" id="UP000281406"/>
    </source>
</evidence>
<dbReference type="SUPFAM" id="SSF48264">
    <property type="entry name" value="Cytochrome P450"/>
    <property type="match status" value="1"/>
</dbReference>
<comment type="catalytic activity">
    <reaction evidence="13">
        <text>testosterone + 3 reduced [NADPH--hemoprotein reductase] + 3 O2 = 17beta-estradiol + formate + 3 oxidized [NADPH--hemoprotein reductase] + 4 H2O + 4 H(+)</text>
        <dbReference type="Rhea" id="RHEA:38191"/>
        <dbReference type="Rhea" id="RHEA-COMP:11964"/>
        <dbReference type="Rhea" id="RHEA-COMP:11965"/>
        <dbReference type="ChEBI" id="CHEBI:15377"/>
        <dbReference type="ChEBI" id="CHEBI:15378"/>
        <dbReference type="ChEBI" id="CHEBI:15379"/>
        <dbReference type="ChEBI" id="CHEBI:15740"/>
        <dbReference type="ChEBI" id="CHEBI:16469"/>
        <dbReference type="ChEBI" id="CHEBI:17347"/>
        <dbReference type="ChEBI" id="CHEBI:57618"/>
        <dbReference type="ChEBI" id="CHEBI:58210"/>
        <dbReference type="EC" id="1.14.14.14"/>
    </reaction>
</comment>
<comment type="cofactor">
    <cofactor evidence="15">
        <name>heme</name>
        <dbReference type="ChEBI" id="CHEBI:30413"/>
    </cofactor>
</comment>
<evidence type="ECO:0000313" key="16">
    <source>
        <dbReference type="EMBL" id="ROL32989.1"/>
    </source>
</evidence>
<proteinExistence type="inferred from homology"/>
<dbReference type="GO" id="GO:0070330">
    <property type="term" value="F:aromatase activity"/>
    <property type="evidence" value="ECO:0007669"/>
    <property type="project" value="UniProtKB-EC"/>
</dbReference>
<evidence type="ECO:0000256" key="8">
    <source>
        <dbReference type="ARBA" id="ARBA00023136"/>
    </source>
</evidence>
<evidence type="ECO:0000256" key="6">
    <source>
        <dbReference type="ARBA" id="ARBA00023004"/>
    </source>
</evidence>
<dbReference type="InterPro" id="IPR050196">
    <property type="entry name" value="Cytochrome_P450_Monoox"/>
</dbReference>
<evidence type="ECO:0000256" key="13">
    <source>
        <dbReference type="ARBA" id="ARBA00047938"/>
    </source>
</evidence>
<dbReference type="PROSITE" id="PS00086">
    <property type="entry name" value="CYTOCHROME_P450"/>
    <property type="match status" value="1"/>
</dbReference>
<dbReference type="InterPro" id="IPR002401">
    <property type="entry name" value="Cyt_P450_E_grp-I"/>
</dbReference>
<evidence type="ECO:0000256" key="9">
    <source>
        <dbReference type="ARBA" id="ARBA00037202"/>
    </source>
</evidence>
<reference evidence="16 17" key="1">
    <citation type="submission" date="2018-10" db="EMBL/GenBank/DDBJ databases">
        <title>Genome assembly for a Yunnan-Guizhou Plateau 3E fish, Anabarilius grahami (Regan), and its evolutionary and genetic applications.</title>
        <authorList>
            <person name="Jiang W."/>
        </authorList>
    </citation>
    <scope>NUCLEOTIDE SEQUENCE [LARGE SCALE GENOMIC DNA]</scope>
    <source>
        <strain evidence="16">AG-KIZ</strain>
        <tissue evidence="16">Muscle</tissue>
    </source>
</reference>
<dbReference type="PRINTS" id="PR00463">
    <property type="entry name" value="EP450I"/>
</dbReference>
<evidence type="ECO:0000256" key="12">
    <source>
        <dbReference type="ARBA" id="ARBA00043174"/>
    </source>
</evidence>
<keyword evidence="6 15" id="KW-0408">Iron</keyword>
<dbReference type="Pfam" id="PF13181">
    <property type="entry name" value="TPR_8"/>
    <property type="match status" value="3"/>
</dbReference>
<keyword evidence="5" id="KW-0256">Endoplasmic reticulum</keyword>